<evidence type="ECO:0000313" key="2">
    <source>
        <dbReference type="Proteomes" id="UP000271098"/>
    </source>
</evidence>
<reference evidence="1 2" key="2">
    <citation type="submission" date="2018-11" db="EMBL/GenBank/DDBJ databases">
        <authorList>
            <consortium name="Pathogen Informatics"/>
        </authorList>
    </citation>
    <scope>NUCLEOTIDE SEQUENCE [LARGE SCALE GENOMIC DNA]</scope>
</reference>
<organism evidence="3">
    <name type="scientific">Gongylonema pulchrum</name>
    <dbReference type="NCBI Taxonomy" id="637853"/>
    <lineage>
        <taxon>Eukaryota</taxon>
        <taxon>Metazoa</taxon>
        <taxon>Ecdysozoa</taxon>
        <taxon>Nematoda</taxon>
        <taxon>Chromadorea</taxon>
        <taxon>Rhabditida</taxon>
        <taxon>Spirurina</taxon>
        <taxon>Spiruromorpha</taxon>
        <taxon>Spiruroidea</taxon>
        <taxon>Gongylonematidae</taxon>
        <taxon>Gongylonema</taxon>
    </lineage>
</organism>
<sequence>MHLERRTLVCFGDVKTAGKYSAECKLMVGDDPKLLDTECFDEQFTEQSFGNDKSESAFSVRWFTLMIRAGDETLSPLFC</sequence>
<evidence type="ECO:0000313" key="3">
    <source>
        <dbReference type="WBParaSite" id="GPUH_0001059901-mRNA-1"/>
    </source>
</evidence>
<dbReference type="AlphaFoldDB" id="A0A183DPE5"/>
<protein>
    <submittedName>
        <fullName evidence="1 3">Uncharacterized protein</fullName>
    </submittedName>
</protein>
<dbReference type="OrthoDB" id="5797427at2759"/>
<dbReference type="Proteomes" id="UP000271098">
    <property type="component" value="Unassembled WGS sequence"/>
</dbReference>
<keyword evidence="2" id="KW-1185">Reference proteome</keyword>
<reference evidence="3" key="1">
    <citation type="submission" date="2016-06" db="UniProtKB">
        <authorList>
            <consortium name="WormBaseParasite"/>
        </authorList>
    </citation>
    <scope>IDENTIFICATION</scope>
</reference>
<evidence type="ECO:0000313" key="1">
    <source>
        <dbReference type="EMBL" id="VDN17648.1"/>
    </source>
</evidence>
<name>A0A183DPE5_9BILA</name>
<proteinExistence type="predicted"/>
<dbReference type="WBParaSite" id="GPUH_0001059901-mRNA-1">
    <property type="protein sequence ID" value="GPUH_0001059901-mRNA-1"/>
    <property type="gene ID" value="GPUH_0001059901"/>
</dbReference>
<accession>A0A183DPE5</accession>
<dbReference type="EMBL" id="UYRT01078050">
    <property type="protein sequence ID" value="VDN17648.1"/>
    <property type="molecule type" value="Genomic_DNA"/>
</dbReference>
<gene>
    <name evidence="1" type="ORF">GPUH_LOCUS10586</name>
</gene>